<dbReference type="RefSeq" id="WP_157736991.1">
    <property type="nucleotide sequence ID" value="NZ_CP022521.1"/>
</dbReference>
<dbReference type="Gene3D" id="3.40.50.720">
    <property type="entry name" value="NAD(P)-binding Rossmann-like Domain"/>
    <property type="match status" value="1"/>
</dbReference>
<dbReference type="AlphaFoldDB" id="A0A221W7Q1"/>
<accession>A0A221W7Q1</accession>
<dbReference type="EMBL" id="CP022521">
    <property type="protein sequence ID" value="ASO22020.1"/>
    <property type="molecule type" value="Genomic_DNA"/>
</dbReference>
<dbReference type="InterPro" id="IPR036291">
    <property type="entry name" value="NAD(P)-bd_dom_sf"/>
</dbReference>
<organism evidence="1 2">
    <name type="scientific">Actinoalloteichus hoggarensis</name>
    <dbReference type="NCBI Taxonomy" id="1470176"/>
    <lineage>
        <taxon>Bacteria</taxon>
        <taxon>Bacillati</taxon>
        <taxon>Actinomycetota</taxon>
        <taxon>Actinomycetes</taxon>
        <taxon>Pseudonocardiales</taxon>
        <taxon>Pseudonocardiaceae</taxon>
        <taxon>Actinoalloteichus</taxon>
    </lineage>
</organism>
<dbReference type="OrthoDB" id="3772961at2"/>
<dbReference type="PANTHER" id="PTHR44656">
    <property type="entry name" value="DEHYDROGENASE/REDUCTASE SDR FAMILY MEMBER 12"/>
    <property type="match status" value="1"/>
</dbReference>
<name>A0A221W7Q1_9PSEU</name>
<sequence>MESPAARQAAGRPADPAPQALAGASALDTGANSGLGRSAVAAGLARLGARVHPVIRDPAEGERTRAELRAACLAARLRARRCDVSEIDAVRRFAAEFLRAESTLDALVRDAGVPAAHRRTTTGGGESRPAMRVLGPVRMTESLRPALRAAGAARVIRASSGGMFAQPPVAAPEYRSGRYRGAVAYAHGKRMQVAPLPEPVRRRAPDGIACHAMHPGRVDTPGIASAPPGFHRIAARQPRTGEQGADTKVLITAVEPRPVVGRFWRDRRARPPVLPPWRAGSTPHGDGACGSPARGRRTSSPDLPEHGSPPAFVVLSRLPEPAPVQPAP</sequence>
<evidence type="ECO:0000313" key="2">
    <source>
        <dbReference type="Proteomes" id="UP000204221"/>
    </source>
</evidence>
<reference evidence="1 2" key="1">
    <citation type="submission" date="2017-07" db="EMBL/GenBank/DDBJ databases">
        <title>Complete genome sequence of Actinoalloteichus hoggarensis DSM 45943, type strain of Actinoalloteichus hoggarensis.</title>
        <authorList>
            <person name="Ruckert C."/>
            <person name="Nouioui I."/>
            <person name="Willmese J."/>
            <person name="van Wezel G."/>
            <person name="Klenk H.-P."/>
            <person name="Kalinowski J."/>
            <person name="Zotchev S.B."/>
        </authorList>
    </citation>
    <scope>NUCLEOTIDE SEQUENCE [LARGE SCALE GENOMIC DNA]</scope>
    <source>
        <strain evidence="1 2">DSM 45943</strain>
    </source>
</reference>
<dbReference type="SUPFAM" id="SSF51735">
    <property type="entry name" value="NAD(P)-binding Rossmann-fold domains"/>
    <property type="match status" value="1"/>
</dbReference>
<dbReference type="PRINTS" id="PR00081">
    <property type="entry name" value="GDHRDH"/>
</dbReference>
<dbReference type="KEGG" id="ahg:AHOG_22025"/>
<evidence type="ECO:0000313" key="1">
    <source>
        <dbReference type="EMBL" id="ASO22020.1"/>
    </source>
</evidence>
<dbReference type="Pfam" id="PF00106">
    <property type="entry name" value="adh_short"/>
    <property type="match status" value="1"/>
</dbReference>
<dbReference type="InterPro" id="IPR002347">
    <property type="entry name" value="SDR_fam"/>
</dbReference>
<dbReference type="InterPro" id="IPR052992">
    <property type="entry name" value="SDR_member_12"/>
</dbReference>
<dbReference type="Proteomes" id="UP000204221">
    <property type="component" value="Chromosome"/>
</dbReference>
<proteinExistence type="predicted"/>
<dbReference type="PANTHER" id="PTHR44656:SF7">
    <property type="entry name" value="DEHYDROGENASE_REDUCTASE SDR FAMILY MEMBER 12"/>
    <property type="match status" value="1"/>
</dbReference>
<protein>
    <submittedName>
        <fullName evidence="1">Oxidoreductase</fullName>
    </submittedName>
</protein>
<keyword evidence="2" id="KW-1185">Reference proteome</keyword>
<gene>
    <name evidence="1" type="ORF">AHOG_22025</name>
</gene>